<dbReference type="InterPro" id="IPR036388">
    <property type="entry name" value="WH-like_DNA-bd_sf"/>
</dbReference>
<dbReference type="CDD" id="cd06171">
    <property type="entry name" value="Sigma70_r4"/>
    <property type="match status" value="1"/>
</dbReference>
<dbReference type="GO" id="GO:0006352">
    <property type="term" value="P:DNA-templated transcription initiation"/>
    <property type="evidence" value="ECO:0007669"/>
    <property type="project" value="InterPro"/>
</dbReference>
<evidence type="ECO:0000313" key="9">
    <source>
        <dbReference type="EMBL" id="MBY6276731.1"/>
    </source>
</evidence>
<accession>A0A953IAN7</accession>
<keyword evidence="5 6" id="KW-0804">Transcription</keyword>
<evidence type="ECO:0000313" key="10">
    <source>
        <dbReference type="Proteomes" id="UP000732377"/>
    </source>
</evidence>
<dbReference type="InterPro" id="IPR000838">
    <property type="entry name" value="RNA_pol_sigma70_ECF_CS"/>
</dbReference>
<dbReference type="AlphaFoldDB" id="A0A953IAN7"/>
<evidence type="ECO:0000256" key="2">
    <source>
        <dbReference type="ARBA" id="ARBA00023015"/>
    </source>
</evidence>
<dbReference type="PANTHER" id="PTHR43133:SF51">
    <property type="entry name" value="RNA POLYMERASE SIGMA FACTOR"/>
    <property type="match status" value="1"/>
</dbReference>
<evidence type="ECO:0000256" key="5">
    <source>
        <dbReference type="ARBA" id="ARBA00023163"/>
    </source>
</evidence>
<comment type="similarity">
    <text evidence="1 6">Belongs to the sigma-70 factor family. ECF subfamily.</text>
</comment>
<evidence type="ECO:0000259" key="7">
    <source>
        <dbReference type="Pfam" id="PF04542"/>
    </source>
</evidence>
<dbReference type="EMBL" id="PIUK01000104">
    <property type="protein sequence ID" value="MBY6276731.1"/>
    <property type="molecule type" value="Genomic_DNA"/>
</dbReference>
<dbReference type="Proteomes" id="UP000732377">
    <property type="component" value="Unassembled WGS sequence"/>
</dbReference>
<feature type="domain" description="RNA polymerase sigma factor 70 region 4 type 2" evidence="8">
    <location>
        <begin position="160"/>
        <end position="212"/>
    </location>
</feature>
<evidence type="ECO:0000256" key="3">
    <source>
        <dbReference type="ARBA" id="ARBA00023082"/>
    </source>
</evidence>
<dbReference type="Pfam" id="PF08281">
    <property type="entry name" value="Sigma70_r4_2"/>
    <property type="match status" value="1"/>
</dbReference>
<dbReference type="InterPro" id="IPR013324">
    <property type="entry name" value="RNA_pol_sigma_r3/r4-like"/>
</dbReference>
<dbReference type="GO" id="GO:0016987">
    <property type="term" value="F:sigma factor activity"/>
    <property type="evidence" value="ECO:0007669"/>
    <property type="project" value="UniProtKB-KW"/>
</dbReference>
<dbReference type="PANTHER" id="PTHR43133">
    <property type="entry name" value="RNA POLYMERASE ECF-TYPE SIGMA FACTO"/>
    <property type="match status" value="1"/>
</dbReference>
<name>A0A953IAN7_SYMTR</name>
<evidence type="ECO:0000256" key="6">
    <source>
        <dbReference type="RuleBase" id="RU000716"/>
    </source>
</evidence>
<dbReference type="InterPro" id="IPR007627">
    <property type="entry name" value="RNA_pol_sigma70_r2"/>
</dbReference>
<gene>
    <name evidence="9" type="ORF">CWE10_11070</name>
</gene>
<keyword evidence="4 6" id="KW-0238">DNA-binding</keyword>
<dbReference type="InterPro" id="IPR014284">
    <property type="entry name" value="RNA_pol_sigma-70_dom"/>
</dbReference>
<proteinExistence type="inferred from homology"/>
<evidence type="ECO:0000256" key="1">
    <source>
        <dbReference type="ARBA" id="ARBA00010641"/>
    </source>
</evidence>
<dbReference type="SUPFAM" id="SSF88659">
    <property type="entry name" value="Sigma3 and sigma4 domains of RNA polymerase sigma factors"/>
    <property type="match status" value="1"/>
</dbReference>
<organism evidence="9 10">
    <name type="scientific">Symbiobacterium thermophilum</name>
    <dbReference type="NCBI Taxonomy" id="2734"/>
    <lineage>
        <taxon>Bacteria</taxon>
        <taxon>Bacillati</taxon>
        <taxon>Bacillota</taxon>
        <taxon>Clostridia</taxon>
        <taxon>Eubacteriales</taxon>
        <taxon>Symbiobacteriaceae</taxon>
        <taxon>Symbiobacterium</taxon>
    </lineage>
</organism>
<protein>
    <recommendedName>
        <fullName evidence="6">RNA polymerase sigma factor</fullName>
    </recommendedName>
</protein>
<keyword evidence="2 6" id="KW-0805">Transcription regulation</keyword>
<dbReference type="GO" id="GO:0003677">
    <property type="term" value="F:DNA binding"/>
    <property type="evidence" value="ECO:0007669"/>
    <property type="project" value="UniProtKB-KW"/>
</dbReference>
<keyword evidence="3 6" id="KW-0731">Sigma factor</keyword>
<dbReference type="Pfam" id="PF04542">
    <property type="entry name" value="Sigma70_r2"/>
    <property type="match status" value="1"/>
</dbReference>
<evidence type="ECO:0000259" key="8">
    <source>
        <dbReference type="Pfam" id="PF08281"/>
    </source>
</evidence>
<dbReference type="Gene3D" id="1.10.10.10">
    <property type="entry name" value="Winged helix-like DNA-binding domain superfamily/Winged helix DNA-binding domain"/>
    <property type="match status" value="1"/>
</dbReference>
<sequence length="244" mass="28230">MSHRAGSFDHRKYYGIVICIFSVRGVTAIVELEPVLDAELDLIARCQAGDRQAFEELFTFYRDDVFRFAYLVVRDANLAQDVVQETFLKVFRSIANFQFRSSFKSWLYRVAVNEAITLLRRRRIKEELDPAPGAIQEHQRDRVDRAWQPEEAVLDSEERRLLHVAIGRLDPVHRTVIVLKYFHEFSDTEIAAVIGCPPGTVKSRLHRARELLRHHMARQAGRPDLIALSYTRLSAKTPLVPCEE</sequence>
<dbReference type="InterPro" id="IPR013325">
    <property type="entry name" value="RNA_pol_sigma_r2"/>
</dbReference>
<dbReference type="GO" id="GO:0006950">
    <property type="term" value="P:response to stress"/>
    <property type="evidence" value="ECO:0007669"/>
    <property type="project" value="UniProtKB-ARBA"/>
</dbReference>
<dbReference type="Gene3D" id="1.10.1740.10">
    <property type="match status" value="1"/>
</dbReference>
<dbReference type="PROSITE" id="PS01063">
    <property type="entry name" value="SIGMA70_ECF"/>
    <property type="match status" value="1"/>
</dbReference>
<evidence type="ECO:0000256" key="4">
    <source>
        <dbReference type="ARBA" id="ARBA00023125"/>
    </source>
</evidence>
<comment type="caution">
    <text evidence="9">The sequence shown here is derived from an EMBL/GenBank/DDBJ whole genome shotgun (WGS) entry which is preliminary data.</text>
</comment>
<feature type="domain" description="RNA polymerase sigma-70 region 2" evidence="7">
    <location>
        <begin position="58"/>
        <end position="123"/>
    </location>
</feature>
<dbReference type="InterPro" id="IPR013249">
    <property type="entry name" value="RNA_pol_sigma70_r4_t2"/>
</dbReference>
<reference evidence="9" key="1">
    <citation type="submission" date="2017-11" db="EMBL/GenBank/DDBJ databases">
        <title>Three new genomes from thermophilic consortium.</title>
        <authorList>
            <person name="Quaggio R."/>
            <person name="Amgarten D."/>
            <person name="Setubal J.C."/>
        </authorList>
    </citation>
    <scope>NUCLEOTIDE SEQUENCE</scope>
    <source>
        <strain evidence="9">ZCTH01-B2</strain>
    </source>
</reference>
<dbReference type="InterPro" id="IPR039425">
    <property type="entry name" value="RNA_pol_sigma-70-like"/>
</dbReference>
<dbReference type="NCBIfam" id="TIGR02937">
    <property type="entry name" value="sigma70-ECF"/>
    <property type="match status" value="1"/>
</dbReference>
<dbReference type="SUPFAM" id="SSF88946">
    <property type="entry name" value="Sigma2 domain of RNA polymerase sigma factors"/>
    <property type="match status" value="1"/>
</dbReference>